<feature type="transmembrane region" description="Helical" evidence="8">
    <location>
        <begin position="111"/>
        <end position="130"/>
    </location>
</feature>
<comment type="subcellular location">
    <subcellularLocation>
        <location evidence="1">Endomembrane system</location>
        <topology evidence="1">Multi-pass membrane protein</topology>
    </subcellularLocation>
</comment>
<feature type="transmembrane region" description="Helical" evidence="8">
    <location>
        <begin position="286"/>
        <end position="305"/>
    </location>
</feature>
<feature type="transmembrane region" description="Helical" evidence="8">
    <location>
        <begin position="260"/>
        <end position="279"/>
    </location>
</feature>
<dbReference type="EMBL" id="HACG01032485">
    <property type="protein sequence ID" value="CEK79350.1"/>
    <property type="molecule type" value="Transcribed_RNA"/>
</dbReference>
<dbReference type="PROSITE" id="PS51751">
    <property type="entry name" value="EXPERA"/>
    <property type="match status" value="2"/>
</dbReference>
<gene>
    <name evidence="10" type="primary">ORF114936</name>
</gene>
<feature type="transmembrane region" description="Helical" evidence="8">
    <location>
        <begin position="166"/>
        <end position="188"/>
    </location>
</feature>
<comment type="similarity">
    <text evidence="6">Belongs to the TM6SF family.</text>
</comment>
<sequence>MTKAVAIGIFLLSLTSWPITIILSKLNILKSERTTILGGITYIGVVLVAIFLLFRRYFRKVDPLMYAFSLFCLDAACSFGTALELDGYISFQKLSNISSVEPYLQTAHGTMITYWNGTAHFILCIAAIALYTNRDSHREVSLYWAGSLLNSMVVLLPAIVTGDNEVTIPTLFNLIYLVLPLIVLLYYIDKRPIQARTFLKSKPIWKRLIDLLFLAYYLSAIGLAVFRGLTVLGGRISRTNYLDVYEPYLKDSSHFPRFQAITYEYVFVVYYLVAAYGLINPGQHWMADWSLVHAGAAAQAQFSYISGSLHRLTSKANHSPKSGTAAIVFWTINLVLFVVPHLFAWRCQRDPENFGRTYTVDLATPVQTYTLSSSRRPVKTSKAE</sequence>
<feature type="domain" description="EXPERA" evidence="9">
    <location>
        <begin position="209"/>
        <end position="344"/>
    </location>
</feature>
<evidence type="ECO:0000313" key="10">
    <source>
        <dbReference type="EMBL" id="CEK79350.1"/>
    </source>
</evidence>
<evidence type="ECO:0000256" key="4">
    <source>
        <dbReference type="ARBA" id="ARBA00022989"/>
    </source>
</evidence>
<feature type="transmembrane region" description="Helical" evidence="8">
    <location>
        <begin position="34"/>
        <end position="54"/>
    </location>
</feature>
<dbReference type="GO" id="GO:0012505">
    <property type="term" value="C:endomembrane system"/>
    <property type="evidence" value="ECO:0007669"/>
    <property type="project" value="UniProtKB-SubCell"/>
</dbReference>
<dbReference type="GO" id="GO:0016020">
    <property type="term" value="C:membrane"/>
    <property type="evidence" value="ECO:0007669"/>
    <property type="project" value="UniProtKB-UniRule"/>
</dbReference>
<organism evidence="10">
    <name type="scientific">Arion vulgaris</name>
    <dbReference type="NCBI Taxonomy" id="1028688"/>
    <lineage>
        <taxon>Eukaryota</taxon>
        <taxon>Metazoa</taxon>
        <taxon>Spiralia</taxon>
        <taxon>Lophotrochozoa</taxon>
        <taxon>Mollusca</taxon>
        <taxon>Gastropoda</taxon>
        <taxon>Heterobranchia</taxon>
        <taxon>Euthyneura</taxon>
        <taxon>Panpulmonata</taxon>
        <taxon>Eupulmonata</taxon>
        <taxon>Stylommatophora</taxon>
        <taxon>Helicina</taxon>
        <taxon>Arionoidea</taxon>
        <taxon>Arionidae</taxon>
        <taxon>Arion</taxon>
    </lineage>
</organism>
<name>A0A0B7AHF0_9EUPU</name>
<protein>
    <recommendedName>
        <fullName evidence="9">EXPERA domain-containing protein</fullName>
    </recommendedName>
</protein>
<evidence type="ECO:0000256" key="6">
    <source>
        <dbReference type="ARBA" id="ARBA00034760"/>
    </source>
</evidence>
<dbReference type="Pfam" id="PF26083">
    <property type="entry name" value="TM_Tm6sf2"/>
    <property type="match status" value="1"/>
</dbReference>
<evidence type="ECO:0000256" key="2">
    <source>
        <dbReference type="ARBA" id="ARBA00022692"/>
    </source>
</evidence>
<feature type="domain" description="EXPERA" evidence="9">
    <location>
        <begin position="61"/>
        <end position="184"/>
    </location>
</feature>
<evidence type="ECO:0000256" key="8">
    <source>
        <dbReference type="SAM" id="Phobius"/>
    </source>
</evidence>
<evidence type="ECO:0000256" key="7">
    <source>
        <dbReference type="PROSITE-ProRule" id="PRU01087"/>
    </source>
</evidence>
<keyword evidence="2 7" id="KW-0812">Transmembrane</keyword>
<dbReference type="InterPro" id="IPR059044">
    <property type="entry name" value="TM_Tm6sf1/2"/>
</dbReference>
<keyword evidence="4 7" id="KW-1133">Transmembrane helix</keyword>
<evidence type="ECO:0000259" key="9">
    <source>
        <dbReference type="PROSITE" id="PS51751"/>
    </source>
</evidence>
<dbReference type="InterPro" id="IPR047195">
    <property type="entry name" value="TM6SF1-like"/>
</dbReference>
<dbReference type="CDD" id="cd21106">
    <property type="entry name" value="TM6SF1-like"/>
    <property type="match status" value="1"/>
</dbReference>
<dbReference type="InterPro" id="IPR033118">
    <property type="entry name" value="EXPERA"/>
</dbReference>
<keyword evidence="5 7" id="KW-0472">Membrane</keyword>
<dbReference type="PANTHER" id="PTHR14568">
    <property type="entry name" value="TRANSMEMBRANE SUPERFAMILY 6 MEMBER 1/2"/>
    <property type="match status" value="1"/>
</dbReference>
<feature type="transmembrane region" description="Helical" evidence="8">
    <location>
        <begin position="208"/>
        <end position="229"/>
    </location>
</feature>
<feature type="transmembrane region" description="Helical" evidence="8">
    <location>
        <begin position="142"/>
        <end position="160"/>
    </location>
</feature>
<evidence type="ECO:0000256" key="1">
    <source>
        <dbReference type="ARBA" id="ARBA00004127"/>
    </source>
</evidence>
<evidence type="ECO:0000256" key="5">
    <source>
        <dbReference type="ARBA" id="ARBA00023136"/>
    </source>
</evidence>
<feature type="transmembrane region" description="Helical" evidence="8">
    <location>
        <begin position="325"/>
        <end position="345"/>
    </location>
</feature>
<dbReference type="PANTHER" id="PTHR14568:SF8">
    <property type="entry name" value="EXPERA DOMAIN-CONTAINING PROTEIN"/>
    <property type="match status" value="1"/>
</dbReference>
<proteinExistence type="inferred from homology"/>
<keyword evidence="3" id="KW-0677">Repeat</keyword>
<reference evidence="10" key="1">
    <citation type="submission" date="2014-12" db="EMBL/GenBank/DDBJ databases">
        <title>Insight into the proteome of Arion vulgaris.</title>
        <authorList>
            <person name="Aradska J."/>
            <person name="Bulat T."/>
            <person name="Smidak R."/>
            <person name="Sarate P."/>
            <person name="Gangsoo J."/>
            <person name="Sialana F."/>
            <person name="Bilban M."/>
            <person name="Lubec G."/>
        </authorList>
    </citation>
    <scope>NUCLEOTIDE SEQUENCE</scope>
    <source>
        <tissue evidence="10">Skin</tissue>
    </source>
</reference>
<accession>A0A0B7AHF0</accession>
<dbReference type="AlphaFoldDB" id="A0A0B7AHF0"/>
<evidence type="ECO:0000256" key="3">
    <source>
        <dbReference type="ARBA" id="ARBA00022737"/>
    </source>
</evidence>